<dbReference type="EMBL" id="JACHHZ010000001">
    <property type="protein sequence ID" value="MBB6091427.1"/>
    <property type="molecule type" value="Genomic_DNA"/>
</dbReference>
<dbReference type="SUPFAM" id="SSF53955">
    <property type="entry name" value="Lysozyme-like"/>
    <property type="match status" value="1"/>
</dbReference>
<keyword evidence="5" id="KW-1185">Reference proteome</keyword>
<feature type="domain" description="Transglycosylase SLT" evidence="3">
    <location>
        <begin position="81"/>
        <end position="170"/>
    </location>
</feature>
<feature type="chain" id="PRO_5032947243" evidence="2">
    <location>
        <begin position="22"/>
        <end position="188"/>
    </location>
</feature>
<accession>A0A841HEY0</accession>
<gene>
    <name evidence="4" type="ORF">HNQ60_000273</name>
</gene>
<dbReference type="Pfam" id="PF01464">
    <property type="entry name" value="SLT"/>
    <property type="match status" value="1"/>
</dbReference>
<evidence type="ECO:0000313" key="5">
    <source>
        <dbReference type="Proteomes" id="UP000588068"/>
    </source>
</evidence>
<feature type="signal peptide" evidence="2">
    <location>
        <begin position="1"/>
        <end position="21"/>
    </location>
</feature>
<dbReference type="Proteomes" id="UP000588068">
    <property type="component" value="Unassembled WGS sequence"/>
</dbReference>
<comment type="caution">
    <text evidence="4">The sequence shown here is derived from an EMBL/GenBank/DDBJ whole genome shotgun (WGS) entry which is preliminary data.</text>
</comment>
<evidence type="ECO:0000256" key="2">
    <source>
        <dbReference type="SAM" id="SignalP"/>
    </source>
</evidence>
<dbReference type="RefSeq" id="WP_184329228.1">
    <property type="nucleotide sequence ID" value="NZ_JACHHZ010000001.1"/>
</dbReference>
<evidence type="ECO:0000256" key="1">
    <source>
        <dbReference type="ARBA" id="ARBA00007734"/>
    </source>
</evidence>
<dbReference type="Gene3D" id="1.10.530.10">
    <property type="match status" value="1"/>
</dbReference>
<protein>
    <submittedName>
        <fullName evidence="4">Soluble lytic murein transglycosylase-like protein</fullName>
    </submittedName>
</protein>
<reference evidence="4 5" key="1">
    <citation type="submission" date="2020-08" db="EMBL/GenBank/DDBJ databases">
        <title>Genomic Encyclopedia of Type Strains, Phase IV (KMG-IV): sequencing the most valuable type-strain genomes for metagenomic binning, comparative biology and taxonomic classification.</title>
        <authorList>
            <person name="Goeker M."/>
        </authorList>
    </citation>
    <scope>NUCLEOTIDE SEQUENCE [LARGE SCALE GENOMIC DNA]</scope>
    <source>
        <strain evidence="4 5">DSM 26723</strain>
    </source>
</reference>
<dbReference type="PANTHER" id="PTHR37423">
    <property type="entry name" value="SOLUBLE LYTIC MUREIN TRANSGLYCOSYLASE-RELATED"/>
    <property type="match status" value="1"/>
</dbReference>
<organism evidence="4 5">
    <name type="scientific">Povalibacter uvarum</name>
    <dbReference type="NCBI Taxonomy" id="732238"/>
    <lineage>
        <taxon>Bacteria</taxon>
        <taxon>Pseudomonadati</taxon>
        <taxon>Pseudomonadota</taxon>
        <taxon>Gammaproteobacteria</taxon>
        <taxon>Steroidobacterales</taxon>
        <taxon>Steroidobacteraceae</taxon>
        <taxon>Povalibacter</taxon>
    </lineage>
</organism>
<evidence type="ECO:0000313" key="4">
    <source>
        <dbReference type="EMBL" id="MBB6091427.1"/>
    </source>
</evidence>
<keyword evidence="2" id="KW-0732">Signal</keyword>
<proteinExistence type="inferred from homology"/>
<comment type="similarity">
    <text evidence="1">Belongs to the transglycosylase Slt family.</text>
</comment>
<dbReference type="InterPro" id="IPR008258">
    <property type="entry name" value="Transglycosylase_SLT_dom_1"/>
</dbReference>
<evidence type="ECO:0000259" key="3">
    <source>
        <dbReference type="Pfam" id="PF01464"/>
    </source>
</evidence>
<dbReference type="InterPro" id="IPR023346">
    <property type="entry name" value="Lysozyme-like_dom_sf"/>
</dbReference>
<sequence>MHALRTILLLVLCSLAGAALADRQQDPELGKLLQQALKAEQCFEDKFDQQVWLAAMEPQLKRILKDPAERAEILYHVHCESKRLNLPPGLVMSVIDVESRFDRWAVSHAGAVGLMQIMPFWPRQLGMTNEQLVRIPQNIRMGCTILKFYLDREKGDYARALARYNGSLGRRTYSDLVLTRLANRWQYN</sequence>
<dbReference type="AlphaFoldDB" id="A0A841HEY0"/>
<dbReference type="PANTHER" id="PTHR37423:SF2">
    <property type="entry name" value="MEMBRANE-BOUND LYTIC MUREIN TRANSGLYCOSYLASE C"/>
    <property type="match status" value="1"/>
</dbReference>
<name>A0A841HEY0_9GAMM</name>